<reference evidence="2" key="1">
    <citation type="submission" date="2016-10" db="EMBL/GenBank/DDBJ databases">
        <authorList>
            <person name="Varghese N."/>
            <person name="Submissions S."/>
        </authorList>
    </citation>
    <scope>NUCLEOTIDE SEQUENCE [LARGE SCALE GENOMIC DNA]</scope>
    <source>
        <strain evidence="2">DSM 25157</strain>
    </source>
</reference>
<dbReference type="Proteomes" id="UP000199002">
    <property type="component" value="Unassembled WGS sequence"/>
</dbReference>
<sequence>METIETTYTVTLRDYPEELPAKERIAAETRYAKVLEKQLGGPEQVAAALDTLNNLEESPPEVVSPGDLTLLKAWGKASTAAKQAGFRDLGEGDGAYFEVRLG</sequence>
<name>A0A1H4FJ49_9BURK</name>
<protein>
    <submittedName>
        <fullName evidence="1">Uncharacterized protein</fullName>
    </submittedName>
</protein>
<dbReference type="RefSeq" id="WP_092701687.1">
    <property type="nucleotide sequence ID" value="NZ_FNQJ01000067.1"/>
</dbReference>
<gene>
    <name evidence="1" type="ORF">SAMN05421875_1675</name>
</gene>
<organism evidence="1 2">
    <name type="scientific">Acidovorax soli</name>
    <dbReference type="NCBI Taxonomy" id="592050"/>
    <lineage>
        <taxon>Bacteria</taxon>
        <taxon>Pseudomonadati</taxon>
        <taxon>Pseudomonadota</taxon>
        <taxon>Betaproteobacteria</taxon>
        <taxon>Burkholderiales</taxon>
        <taxon>Comamonadaceae</taxon>
        <taxon>Acidovorax</taxon>
    </lineage>
</organism>
<dbReference type="AlphaFoldDB" id="A0A1H4FJ49"/>
<accession>A0A1H4FJ49</accession>
<proteinExistence type="predicted"/>
<evidence type="ECO:0000313" key="1">
    <source>
        <dbReference type="EMBL" id="SEA97324.1"/>
    </source>
</evidence>
<keyword evidence="2" id="KW-1185">Reference proteome</keyword>
<dbReference type="STRING" id="592050.SAMN05421875_1675"/>
<evidence type="ECO:0000313" key="2">
    <source>
        <dbReference type="Proteomes" id="UP000199002"/>
    </source>
</evidence>
<dbReference type="EMBL" id="FNQJ01000067">
    <property type="protein sequence ID" value="SEA97324.1"/>
    <property type="molecule type" value="Genomic_DNA"/>
</dbReference>
<dbReference type="GeneID" id="34231307"/>